<comment type="similarity">
    <text evidence="1 4">Belongs to the short-chain dehydrogenases/reductases (SDR) family.</text>
</comment>
<dbReference type="InterPro" id="IPR020904">
    <property type="entry name" value="Sc_DH/Rdtase_CS"/>
</dbReference>
<evidence type="ECO:0000313" key="5">
    <source>
        <dbReference type="EMBL" id="KIV79132.1"/>
    </source>
</evidence>
<accession>A0A0D1Y8C5</accession>
<keyword evidence="2" id="KW-0521">NADP</keyword>
<sequence>MSLKGQTAYVTGGASGIGRAVTAMLVEKGIKVYIADLNKQGAETVAKELNDKAGSQVAWSVGVDVTDWDSQVAGFEAALKDLGGRIDYVYPIAGIAEVSWLPNRPSQQGFVKPNLSVWDVDGTGVLYTCAIAIQQFRRQEPNNFGFRGKIAAVSSVRGLYACPAMPVYSAAKFGVVGFVRAFGKFLPREKISINAICPAIVKTGINIGRSNWYEEAEKLDLVVKMESLINAFESLLGDSEVSGECLEIPAGKTDAPSGWILKPQNEFTTPESEVHVNYSNSQFAHQHDPQQ</sequence>
<dbReference type="GO" id="GO:0016616">
    <property type="term" value="F:oxidoreductase activity, acting on the CH-OH group of donors, NAD or NADP as acceptor"/>
    <property type="evidence" value="ECO:0007669"/>
    <property type="project" value="TreeGrafter"/>
</dbReference>
<evidence type="ECO:0000256" key="4">
    <source>
        <dbReference type="RuleBase" id="RU000363"/>
    </source>
</evidence>
<evidence type="ECO:0000256" key="3">
    <source>
        <dbReference type="ARBA" id="ARBA00023002"/>
    </source>
</evidence>
<keyword evidence="3" id="KW-0560">Oxidoreductase</keyword>
<dbReference type="GO" id="GO:0005737">
    <property type="term" value="C:cytoplasm"/>
    <property type="evidence" value="ECO:0007669"/>
    <property type="project" value="TreeGrafter"/>
</dbReference>
<protein>
    <submittedName>
        <fullName evidence="5">Uncharacterized protein</fullName>
    </submittedName>
</protein>
<dbReference type="AlphaFoldDB" id="A0A0D1Y8C5"/>
<evidence type="ECO:0000256" key="1">
    <source>
        <dbReference type="ARBA" id="ARBA00006484"/>
    </source>
</evidence>
<dbReference type="PRINTS" id="PR00080">
    <property type="entry name" value="SDRFAMILY"/>
</dbReference>
<dbReference type="Gene3D" id="3.40.50.720">
    <property type="entry name" value="NAD(P)-binding Rossmann-like Domain"/>
    <property type="match status" value="1"/>
</dbReference>
<name>A0A0D1Y8C5_9EURO</name>
<dbReference type="STRING" id="1016849.A0A0D1Y8C5"/>
<evidence type="ECO:0000256" key="2">
    <source>
        <dbReference type="ARBA" id="ARBA00022857"/>
    </source>
</evidence>
<organism evidence="5 6">
    <name type="scientific">Exophiala sideris</name>
    <dbReference type="NCBI Taxonomy" id="1016849"/>
    <lineage>
        <taxon>Eukaryota</taxon>
        <taxon>Fungi</taxon>
        <taxon>Dikarya</taxon>
        <taxon>Ascomycota</taxon>
        <taxon>Pezizomycotina</taxon>
        <taxon>Eurotiomycetes</taxon>
        <taxon>Chaetothyriomycetidae</taxon>
        <taxon>Chaetothyriales</taxon>
        <taxon>Herpotrichiellaceae</taxon>
        <taxon>Exophiala</taxon>
    </lineage>
</organism>
<dbReference type="OrthoDB" id="5371740at2759"/>
<dbReference type="PROSITE" id="PS00061">
    <property type="entry name" value="ADH_SHORT"/>
    <property type="match status" value="1"/>
</dbReference>
<proteinExistence type="inferred from homology"/>
<dbReference type="EMBL" id="KN846953">
    <property type="protein sequence ID" value="KIV79132.1"/>
    <property type="molecule type" value="Genomic_DNA"/>
</dbReference>
<evidence type="ECO:0000313" key="6">
    <source>
        <dbReference type="Proteomes" id="UP000053599"/>
    </source>
</evidence>
<dbReference type="InterPro" id="IPR002347">
    <property type="entry name" value="SDR_fam"/>
</dbReference>
<dbReference type="PANTHER" id="PTHR44229:SF4">
    <property type="entry name" value="15-HYDROXYPROSTAGLANDIN DEHYDROGENASE [NAD(+)]"/>
    <property type="match status" value="1"/>
</dbReference>
<dbReference type="SUPFAM" id="SSF51735">
    <property type="entry name" value="NAD(P)-binding Rossmann-fold domains"/>
    <property type="match status" value="1"/>
</dbReference>
<reference evidence="5 6" key="1">
    <citation type="submission" date="2015-01" db="EMBL/GenBank/DDBJ databases">
        <title>The Genome Sequence of Exophiala sideris CBS121828.</title>
        <authorList>
            <consortium name="The Broad Institute Genomics Platform"/>
            <person name="Cuomo C."/>
            <person name="de Hoog S."/>
            <person name="Gorbushina A."/>
            <person name="Stielow B."/>
            <person name="Teixiera M."/>
            <person name="Abouelleil A."/>
            <person name="Chapman S.B."/>
            <person name="Priest M."/>
            <person name="Young S.K."/>
            <person name="Wortman J."/>
            <person name="Nusbaum C."/>
            <person name="Birren B."/>
        </authorList>
    </citation>
    <scope>NUCLEOTIDE SEQUENCE [LARGE SCALE GENOMIC DNA]</scope>
    <source>
        <strain evidence="5 6">CBS 121828</strain>
    </source>
</reference>
<dbReference type="InterPro" id="IPR036291">
    <property type="entry name" value="NAD(P)-bd_dom_sf"/>
</dbReference>
<dbReference type="PRINTS" id="PR00081">
    <property type="entry name" value="GDHRDH"/>
</dbReference>
<dbReference type="PANTHER" id="PTHR44229">
    <property type="entry name" value="15-HYDROXYPROSTAGLANDIN DEHYDROGENASE [NAD(+)]"/>
    <property type="match status" value="1"/>
</dbReference>
<dbReference type="Proteomes" id="UP000053599">
    <property type="component" value="Unassembled WGS sequence"/>
</dbReference>
<dbReference type="HOGENOM" id="CLU_010194_13_0_1"/>
<dbReference type="Pfam" id="PF00106">
    <property type="entry name" value="adh_short"/>
    <property type="match status" value="1"/>
</dbReference>
<gene>
    <name evidence="5" type="ORF">PV11_06715</name>
</gene>